<protein>
    <submittedName>
        <fullName evidence="1">Polyketide cyclase / dehydrase and lipid transport</fullName>
    </submittedName>
</protein>
<dbReference type="InterPro" id="IPR019587">
    <property type="entry name" value="Polyketide_cyclase/dehydratase"/>
</dbReference>
<dbReference type="InterPro" id="IPR023393">
    <property type="entry name" value="START-like_dom_sf"/>
</dbReference>
<dbReference type="Proteomes" id="UP000198707">
    <property type="component" value="Unassembled WGS sequence"/>
</dbReference>
<sequence length="125" mass="13887">MSALDRWAELLPTVNEVRRVDGPGPITVGSRFLVRQPGLAAATYQVTDWRPEAGFTWAARTAGVRTTATHVLHPEGDTTRLQLRIDWDGPGSRLVRVLFARRTRRLLEQEAATFASLAERGHGEV</sequence>
<accession>A0A1H6YRT4</accession>
<gene>
    <name evidence="1" type="ORF">SAMN05443287_104392</name>
</gene>
<keyword evidence="2" id="KW-1185">Reference proteome</keyword>
<evidence type="ECO:0000313" key="1">
    <source>
        <dbReference type="EMBL" id="SEJ43959.1"/>
    </source>
</evidence>
<evidence type="ECO:0000313" key="2">
    <source>
        <dbReference type="Proteomes" id="UP000198707"/>
    </source>
</evidence>
<dbReference type="Pfam" id="PF10604">
    <property type="entry name" value="Polyketide_cyc2"/>
    <property type="match status" value="1"/>
</dbReference>
<name>A0A1H6YRT4_9ACTN</name>
<dbReference type="SUPFAM" id="SSF55961">
    <property type="entry name" value="Bet v1-like"/>
    <property type="match status" value="1"/>
</dbReference>
<dbReference type="STRING" id="1144548.SAMN05443287_104392"/>
<dbReference type="AlphaFoldDB" id="A0A1H6YRT4"/>
<proteinExistence type="predicted"/>
<organism evidence="1 2">
    <name type="scientific">Micromonospora phaseoli</name>
    <dbReference type="NCBI Taxonomy" id="1144548"/>
    <lineage>
        <taxon>Bacteria</taxon>
        <taxon>Bacillati</taxon>
        <taxon>Actinomycetota</taxon>
        <taxon>Actinomycetes</taxon>
        <taxon>Micromonosporales</taxon>
        <taxon>Micromonosporaceae</taxon>
        <taxon>Micromonospora</taxon>
    </lineage>
</organism>
<dbReference type="Gene3D" id="3.30.530.20">
    <property type="match status" value="1"/>
</dbReference>
<dbReference type="EMBL" id="FNYV01000004">
    <property type="protein sequence ID" value="SEJ43959.1"/>
    <property type="molecule type" value="Genomic_DNA"/>
</dbReference>
<reference evidence="2" key="1">
    <citation type="submission" date="2016-10" db="EMBL/GenBank/DDBJ databases">
        <authorList>
            <person name="Varghese N."/>
            <person name="Submissions S."/>
        </authorList>
    </citation>
    <scope>NUCLEOTIDE SEQUENCE [LARGE SCALE GENOMIC DNA]</scope>
    <source>
        <strain evidence="2">CGMCC 4.7038</strain>
    </source>
</reference>